<evidence type="ECO:0000313" key="2">
    <source>
        <dbReference type="Proteomes" id="UP000031524"/>
    </source>
</evidence>
<dbReference type="EMBL" id="CP005286">
    <property type="protein sequence ID" value="AJE31969.1"/>
    <property type="molecule type" value="Genomic_DNA"/>
</dbReference>
<dbReference type="GO" id="GO:0016740">
    <property type="term" value="F:transferase activity"/>
    <property type="evidence" value="ECO:0007669"/>
    <property type="project" value="UniProtKB-KW"/>
</dbReference>
<reference evidence="1 2" key="1">
    <citation type="submission" date="2013-04" db="EMBL/GenBank/DDBJ databases">
        <title>Complete genome sequence of Corynebacterium humireducens DSM 45392(T), isolated from a wastewater-fed microbial fuel cell.</title>
        <authorList>
            <person name="Ruckert C."/>
            <person name="Albersmeier A."/>
            <person name="Kalinowski J."/>
        </authorList>
    </citation>
    <scope>NUCLEOTIDE SEQUENCE [LARGE SCALE GENOMIC DNA]</scope>
    <source>
        <strain evidence="2">MFC-5</strain>
    </source>
</reference>
<evidence type="ECO:0000313" key="1">
    <source>
        <dbReference type="EMBL" id="AJE31969.1"/>
    </source>
</evidence>
<keyword evidence="1" id="KW-0808">Transferase</keyword>
<dbReference type="KEGG" id="chm:B842_00565"/>
<sequence>MFGTNYSLRATWWRQVRDRVDSADTDSHEDMQISFEVGPDETVWFQPDLTLDMDARALQGAGQGLRRFRRGLHTILRAWRRHPPHRRLAARGLLGPSIQKALS</sequence>
<accession>A0A0B5D848</accession>
<protein>
    <submittedName>
        <fullName evidence="1">Glycosyl transferase family protein</fullName>
    </submittedName>
</protein>
<dbReference type="AlphaFoldDB" id="A0A0B5D848"/>
<dbReference type="STRING" id="1223515.B842_00565"/>
<proteinExistence type="predicted"/>
<dbReference type="Proteomes" id="UP000031524">
    <property type="component" value="Chromosome"/>
</dbReference>
<dbReference type="HOGENOM" id="CLU_2259027_0_0_11"/>
<organism evidence="1 2">
    <name type="scientific">Corynebacterium humireducens NBRC 106098 = DSM 45392</name>
    <dbReference type="NCBI Taxonomy" id="1223515"/>
    <lineage>
        <taxon>Bacteria</taxon>
        <taxon>Bacillati</taxon>
        <taxon>Actinomycetota</taxon>
        <taxon>Actinomycetes</taxon>
        <taxon>Mycobacteriales</taxon>
        <taxon>Corynebacteriaceae</taxon>
        <taxon>Corynebacterium</taxon>
    </lineage>
</organism>
<name>A0A0B5D848_9CORY</name>
<keyword evidence="2" id="KW-1185">Reference proteome</keyword>
<gene>
    <name evidence="1" type="ORF">B842_00565</name>
</gene>